<organism evidence="2 3">
    <name type="scientific">Micromonospora azadirachtae</name>
    <dbReference type="NCBI Taxonomy" id="1970735"/>
    <lineage>
        <taxon>Bacteria</taxon>
        <taxon>Bacillati</taxon>
        <taxon>Actinomycetota</taxon>
        <taxon>Actinomycetes</taxon>
        <taxon>Micromonosporales</taxon>
        <taxon>Micromonosporaceae</taxon>
        <taxon>Micromonospora</taxon>
    </lineage>
</organism>
<evidence type="ECO:0000259" key="1">
    <source>
        <dbReference type="SMART" id="SM00065"/>
    </source>
</evidence>
<sequence length="170" mass="18125">MSSDASHAGSEEKLRRLQAVTDAALSQLGLEDLLDELLERTRDLLQADTAAILLVDPNGEELVATAASGLEQEVRQGVRLPIGRGFAGSVAARGEPLMIEQVDRANVINPILLTRGVASVLGVPMLDGSQVIGVLHVGTLTPRRFTTDDVDLLRLVADRASLATRARLSR</sequence>
<feature type="non-terminal residue" evidence="2">
    <location>
        <position position="170"/>
    </location>
</feature>
<comment type="caution">
    <text evidence="2">The sequence shown here is derived from an EMBL/GenBank/DDBJ whole genome shotgun (WGS) entry which is preliminary data.</text>
</comment>
<dbReference type="InterPro" id="IPR029016">
    <property type="entry name" value="GAF-like_dom_sf"/>
</dbReference>
<dbReference type="Pfam" id="PF01590">
    <property type="entry name" value="GAF"/>
    <property type="match status" value="1"/>
</dbReference>
<dbReference type="EMBL" id="JBHTHM010000214">
    <property type="protein sequence ID" value="MFD0783737.1"/>
    <property type="molecule type" value="Genomic_DNA"/>
</dbReference>
<dbReference type="SUPFAM" id="SSF55781">
    <property type="entry name" value="GAF domain-like"/>
    <property type="match status" value="1"/>
</dbReference>
<evidence type="ECO:0000313" key="2">
    <source>
        <dbReference type="EMBL" id="MFD0783737.1"/>
    </source>
</evidence>
<accession>A0ABW2ZYM9</accession>
<feature type="domain" description="GAF" evidence="1">
    <location>
        <begin position="29"/>
        <end position="169"/>
    </location>
</feature>
<evidence type="ECO:0000313" key="3">
    <source>
        <dbReference type="Proteomes" id="UP001597053"/>
    </source>
</evidence>
<proteinExistence type="predicted"/>
<keyword evidence="3" id="KW-1185">Reference proteome</keyword>
<dbReference type="InterPro" id="IPR003018">
    <property type="entry name" value="GAF"/>
</dbReference>
<dbReference type="SMART" id="SM00065">
    <property type="entry name" value="GAF"/>
    <property type="match status" value="1"/>
</dbReference>
<dbReference type="Gene3D" id="3.30.450.40">
    <property type="match status" value="1"/>
</dbReference>
<reference evidence="3" key="1">
    <citation type="journal article" date="2019" name="Int. J. Syst. Evol. Microbiol.">
        <title>The Global Catalogue of Microorganisms (GCM) 10K type strain sequencing project: providing services to taxonomists for standard genome sequencing and annotation.</title>
        <authorList>
            <consortium name="The Broad Institute Genomics Platform"/>
            <consortium name="The Broad Institute Genome Sequencing Center for Infectious Disease"/>
            <person name="Wu L."/>
            <person name="Ma J."/>
        </authorList>
    </citation>
    <scope>NUCLEOTIDE SEQUENCE [LARGE SCALE GENOMIC DNA]</scope>
    <source>
        <strain evidence="3">JCM 32148</strain>
    </source>
</reference>
<gene>
    <name evidence="2" type="ORF">ACFQZ8_07405</name>
</gene>
<name>A0ABW2ZYM9_9ACTN</name>
<dbReference type="Proteomes" id="UP001597053">
    <property type="component" value="Unassembled WGS sequence"/>
</dbReference>
<protein>
    <submittedName>
        <fullName evidence="2">GAF domain-containing protein</fullName>
    </submittedName>
</protein>